<evidence type="ECO:0000313" key="2">
    <source>
        <dbReference type="EMBL" id="OUI79305.1"/>
    </source>
</evidence>
<feature type="domain" description="CoA-binding" evidence="1">
    <location>
        <begin position="15"/>
        <end position="111"/>
    </location>
</feature>
<accession>A0A251ZXB5</accession>
<reference evidence="3" key="1">
    <citation type="submission" date="2014-06" db="EMBL/GenBank/DDBJ databases">
        <authorList>
            <person name="Winans N.J."/>
            <person name="Newell P.D."/>
            <person name="Douglas A.E."/>
        </authorList>
    </citation>
    <scope>NUCLEOTIDE SEQUENCE [LARGE SCALE GENOMIC DNA]</scope>
    <source>
        <strain evidence="3">DmL_052</strain>
    </source>
</reference>
<organism evidence="2 3">
    <name type="scientific">Commensalibacter intestini</name>
    <dbReference type="NCBI Taxonomy" id="479936"/>
    <lineage>
        <taxon>Bacteria</taxon>
        <taxon>Pseudomonadati</taxon>
        <taxon>Pseudomonadota</taxon>
        <taxon>Alphaproteobacteria</taxon>
        <taxon>Acetobacterales</taxon>
        <taxon>Acetobacteraceae</taxon>
    </lineage>
</organism>
<dbReference type="PANTHER" id="PTHR33303:SF2">
    <property type="entry name" value="COA-BINDING DOMAIN-CONTAINING PROTEIN"/>
    <property type="match status" value="1"/>
</dbReference>
<dbReference type="InterPro" id="IPR036291">
    <property type="entry name" value="NAD(P)-bd_dom_sf"/>
</dbReference>
<dbReference type="AlphaFoldDB" id="A0A251ZXB5"/>
<dbReference type="Proteomes" id="UP000194946">
    <property type="component" value="Unassembled WGS sequence"/>
</dbReference>
<dbReference type="PANTHER" id="PTHR33303">
    <property type="entry name" value="CYTOPLASMIC PROTEIN-RELATED"/>
    <property type="match status" value="1"/>
</dbReference>
<dbReference type="Gene3D" id="3.40.50.720">
    <property type="entry name" value="NAD(P)-binding Rossmann-like Domain"/>
    <property type="match status" value="1"/>
</dbReference>
<gene>
    <name evidence="2" type="ORF">HK18_01695</name>
</gene>
<comment type="caution">
    <text evidence="2">The sequence shown here is derived from an EMBL/GenBank/DDBJ whole genome shotgun (WGS) entry which is preliminary data.</text>
</comment>
<dbReference type="EMBL" id="JOPB01000001">
    <property type="protein sequence ID" value="OUI79305.1"/>
    <property type="molecule type" value="Genomic_DNA"/>
</dbReference>
<evidence type="ECO:0000313" key="3">
    <source>
        <dbReference type="Proteomes" id="UP000194946"/>
    </source>
</evidence>
<keyword evidence="3" id="KW-1185">Reference proteome</keyword>
<dbReference type="InterPro" id="IPR003781">
    <property type="entry name" value="CoA-bd"/>
</dbReference>
<name>A0A251ZXB5_9PROT</name>
<sequence length="141" mass="15447">MAKILINRSEILDALSKVKTIALIGASNKPNRPSYGVMKHLLDCRFTVIPVNPVLAGQTILEQKVFATLSDIDVTIDMVDIFRNAEAVPAIVEEALILQALPKLIWMQLKIIHEEAAQQAVNAGIDVVMDRCPVIELGLHG</sequence>
<protein>
    <submittedName>
        <fullName evidence="2">CoA-binding protein</fullName>
    </submittedName>
</protein>
<dbReference type="SUPFAM" id="SSF51735">
    <property type="entry name" value="NAD(P)-binding Rossmann-fold domains"/>
    <property type="match status" value="1"/>
</dbReference>
<dbReference type="Pfam" id="PF13380">
    <property type="entry name" value="CoA_binding_2"/>
    <property type="match status" value="1"/>
</dbReference>
<proteinExistence type="predicted"/>
<dbReference type="SMART" id="SM00881">
    <property type="entry name" value="CoA_binding"/>
    <property type="match status" value="1"/>
</dbReference>
<evidence type="ECO:0000259" key="1">
    <source>
        <dbReference type="SMART" id="SM00881"/>
    </source>
</evidence>